<evidence type="ECO:0000313" key="2">
    <source>
        <dbReference type="Proteomes" id="UP000245383"/>
    </source>
</evidence>
<dbReference type="OrthoDB" id="5545891at2759"/>
<organism evidence="1 2">
    <name type="scientific">Smittium simulii</name>
    <dbReference type="NCBI Taxonomy" id="133385"/>
    <lineage>
        <taxon>Eukaryota</taxon>
        <taxon>Fungi</taxon>
        <taxon>Fungi incertae sedis</taxon>
        <taxon>Zoopagomycota</taxon>
        <taxon>Kickxellomycotina</taxon>
        <taxon>Harpellomycetes</taxon>
        <taxon>Harpellales</taxon>
        <taxon>Legeriomycetaceae</taxon>
        <taxon>Smittium</taxon>
    </lineage>
</organism>
<proteinExistence type="predicted"/>
<evidence type="ECO:0000313" key="1">
    <source>
        <dbReference type="EMBL" id="PVU90629.1"/>
    </source>
</evidence>
<comment type="caution">
    <text evidence="1">The sequence shown here is derived from an EMBL/GenBank/DDBJ whole genome shotgun (WGS) entry which is preliminary data.</text>
</comment>
<dbReference type="AlphaFoldDB" id="A0A2T9YE96"/>
<keyword evidence="2" id="KW-1185">Reference proteome</keyword>
<name>A0A2T9YE96_9FUNG</name>
<dbReference type="EMBL" id="MBFR01000247">
    <property type="protein sequence ID" value="PVU90629.1"/>
    <property type="molecule type" value="Genomic_DNA"/>
</dbReference>
<accession>A0A2T9YE96</accession>
<sequence length="569" mass="65689">MLENTIRIIQDHTNKVNELCMGRFNLNQKVDSILNSKKIHVVQERKYESMIVYPHISRNIPVTYLEVYPKLAEALPTIEENFFCSPLTDKEIKQAIFSCPKSSTIKCLLLSVNDTALATTKRADDVLYNLHATLDNITRPIDLFVHQKLLNNPEILPEDDNIVFAHTIKKFLSDLAITISHLRIDTRKQKKVCIYIIGSEETKKAGVSDKFKKNVKKFKEDVIHDFNNQDQRFAHRSVKTHKNKKNSLRGLASFYDLYRKNTSNVNTSSPRKINAETSFRNQKHSTSRIGYMNINILKNTTKNIERAVISARDTQIGNFYRLHIRIPAQERCRPLCVNISRQYYNALIRKKSWRYDFTQITQDSRNYLEILLINKYSTIIDLRTVNIKSSGCSKQANCTNEMANVGSNIHTAKQAVQRLRHRSIFISKQVKIINVLQLAPKPQGSRAKCLSTQLKIVGKPILLLTLEPDNTSDKENTPGENNTGNYNPVLKNCNMVSRPAELSIQQTLLLQATTNQRRALKNQGLGNYVVDFIVFNERRIRQRTRYNSAQQRFLEWKRFKYLTDLISAA</sequence>
<gene>
    <name evidence="1" type="ORF">BB561_004800</name>
</gene>
<protein>
    <submittedName>
        <fullName evidence="1">Uncharacterized protein</fullName>
    </submittedName>
</protein>
<reference evidence="1 2" key="1">
    <citation type="journal article" date="2018" name="MBio">
        <title>Comparative Genomics Reveals the Core Gene Toolbox for the Fungus-Insect Symbiosis.</title>
        <authorList>
            <person name="Wang Y."/>
            <person name="Stata M."/>
            <person name="Wang W."/>
            <person name="Stajich J.E."/>
            <person name="White M.M."/>
            <person name="Moncalvo J.M."/>
        </authorList>
    </citation>
    <scope>NUCLEOTIDE SEQUENCE [LARGE SCALE GENOMIC DNA]</scope>
    <source>
        <strain evidence="1 2">SWE-8-4</strain>
    </source>
</reference>
<dbReference type="Proteomes" id="UP000245383">
    <property type="component" value="Unassembled WGS sequence"/>
</dbReference>